<evidence type="ECO:0000256" key="4">
    <source>
        <dbReference type="ARBA" id="ARBA00022807"/>
    </source>
</evidence>
<dbReference type="Gene3D" id="3.90.1720.10">
    <property type="entry name" value="endopeptidase domain like (from Nostoc punctiforme)"/>
    <property type="match status" value="1"/>
</dbReference>
<evidence type="ECO:0000256" key="3">
    <source>
        <dbReference type="ARBA" id="ARBA00022801"/>
    </source>
</evidence>
<dbReference type="GO" id="GO:0006508">
    <property type="term" value="P:proteolysis"/>
    <property type="evidence" value="ECO:0007669"/>
    <property type="project" value="UniProtKB-KW"/>
</dbReference>
<dbReference type="AlphaFoldDB" id="A0AAU8JXC1"/>
<sequence length="357" mass="37745">MSVSRRAVLGGVLGLALAGTAGELTLKLRERAARPADAPDDSPAAQQPVGDAAPATGDRRYERLTGPDRTVVRDAAGAVLATLTDGARTAVLTGKSRTFADPDTSATVATDAWVRLLPQPWQAGAEQAEWFKGWFQKSLGSAEDDVLAFATQYLAGAPDQKNPKGVRFRGNASFGPLNPNGSPGNDYRLEETDFLDYLGMPWPFADKVTKQPDKARYGGVDCSGYVRLVYGYRAGYPLLSKDVAGPGLPRTANGLARLGPGVPVLALTTKPGSEETVHPASLAALMPGDLLFFEIDARTGVRLDHTGIFLGLDSEGHPRFISSREEADGPTFGDKGGTSRIDGGGFYGKGLRSAKRL</sequence>
<proteinExistence type="inferred from homology"/>
<gene>
    <name evidence="7" type="ORF">ABWK59_14010</name>
</gene>
<evidence type="ECO:0000259" key="6">
    <source>
        <dbReference type="PROSITE" id="PS51935"/>
    </source>
</evidence>
<evidence type="ECO:0000256" key="1">
    <source>
        <dbReference type="ARBA" id="ARBA00007074"/>
    </source>
</evidence>
<organism evidence="7">
    <name type="scientific">Kitasatospora camelliae</name>
    <dbReference type="NCBI Taxonomy" id="3156397"/>
    <lineage>
        <taxon>Bacteria</taxon>
        <taxon>Bacillati</taxon>
        <taxon>Actinomycetota</taxon>
        <taxon>Actinomycetes</taxon>
        <taxon>Kitasatosporales</taxon>
        <taxon>Streptomycetaceae</taxon>
        <taxon>Kitasatospora</taxon>
    </lineage>
</organism>
<feature type="region of interest" description="Disordered" evidence="5">
    <location>
        <begin position="32"/>
        <end position="66"/>
    </location>
</feature>
<evidence type="ECO:0000256" key="5">
    <source>
        <dbReference type="SAM" id="MobiDB-lite"/>
    </source>
</evidence>
<keyword evidence="2" id="KW-0645">Protease</keyword>
<dbReference type="InterPro" id="IPR038765">
    <property type="entry name" value="Papain-like_cys_pep_sf"/>
</dbReference>
<feature type="domain" description="NlpC/P60" evidence="6">
    <location>
        <begin position="182"/>
        <end position="357"/>
    </location>
</feature>
<dbReference type="GO" id="GO:0008234">
    <property type="term" value="F:cysteine-type peptidase activity"/>
    <property type="evidence" value="ECO:0007669"/>
    <property type="project" value="UniProtKB-KW"/>
</dbReference>
<dbReference type="RefSeq" id="WP_354640913.1">
    <property type="nucleotide sequence ID" value="NZ_CP159872.1"/>
</dbReference>
<dbReference type="InterPro" id="IPR006311">
    <property type="entry name" value="TAT_signal"/>
</dbReference>
<dbReference type="KEGG" id="kcm:ABWK59_14010"/>
<dbReference type="SUPFAM" id="SSF54001">
    <property type="entry name" value="Cysteine proteinases"/>
    <property type="match status" value="1"/>
</dbReference>
<accession>A0AAU8JXC1</accession>
<dbReference type="EMBL" id="CP159872">
    <property type="protein sequence ID" value="XCM79952.1"/>
    <property type="molecule type" value="Genomic_DNA"/>
</dbReference>
<reference evidence="7" key="1">
    <citation type="submission" date="2024-06" db="EMBL/GenBank/DDBJ databases">
        <title>The genome sequences of Kitasatospora sp. strain HUAS MG31.</title>
        <authorList>
            <person name="Mo P."/>
        </authorList>
    </citation>
    <scope>NUCLEOTIDE SEQUENCE</scope>
    <source>
        <strain evidence="7">HUAS MG31</strain>
    </source>
</reference>
<name>A0AAU8JXC1_9ACTN</name>
<feature type="region of interest" description="Disordered" evidence="5">
    <location>
        <begin position="324"/>
        <end position="344"/>
    </location>
</feature>
<dbReference type="InterPro" id="IPR000064">
    <property type="entry name" value="NLP_P60_dom"/>
</dbReference>
<evidence type="ECO:0000256" key="2">
    <source>
        <dbReference type="ARBA" id="ARBA00022670"/>
    </source>
</evidence>
<keyword evidence="3" id="KW-0378">Hydrolase</keyword>
<keyword evidence="4" id="KW-0788">Thiol protease</keyword>
<protein>
    <recommendedName>
        <fullName evidence="6">NlpC/P60 domain-containing protein</fullName>
    </recommendedName>
</protein>
<dbReference type="PROSITE" id="PS51318">
    <property type="entry name" value="TAT"/>
    <property type="match status" value="1"/>
</dbReference>
<evidence type="ECO:0000313" key="7">
    <source>
        <dbReference type="EMBL" id="XCM79952.1"/>
    </source>
</evidence>
<comment type="similarity">
    <text evidence="1">Belongs to the peptidase C40 family.</text>
</comment>
<dbReference type="PROSITE" id="PS51935">
    <property type="entry name" value="NLPC_P60"/>
    <property type="match status" value="1"/>
</dbReference>
<feature type="compositionally biased region" description="Basic and acidic residues" evidence="5">
    <location>
        <begin position="57"/>
        <end position="66"/>
    </location>
</feature>